<evidence type="ECO:0000313" key="1">
    <source>
        <dbReference type="EMBL" id="CAB4121521.1"/>
    </source>
</evidence>
<protein>
    <submittedName>
        <fullName evidence="1">Uncharacterized protein</fullName>
    </submittedName>
</protein>
<dbReference type="EMBL" id="LR796151">
    <property type="protein sequence ID" value="CAB4121521.1"/>
    <property type="molecule type" value="Genomic_DNA"/>
</dbReference>
<name>A0A6J5KIX1_9CAUD</name>
<sequence>MTTPSFPAYAKILFSGYQQQRESALLRSDMESGPARQSKVRSRVMITRTCNIYFNSLSDFQSFETWYATTLSEGALWFDYADPIDGATKSARFVGGGYTANPLGLVNGSWQINAKIESWGS</sequence>
<proteinExistence type="predicted"/>
<accession>A0A6J5KIX1</accession>
<gene>
    <name evidence="1" type="ORF">UFOVP14_19</name>
</gene>
<reference evidence="1" key="1">
    <citation type="submission" date="2020-04" db="EMBL/GenBank/DDBJ databases">
        <authorList>
            <person name="Chiriac C."/>
            <person name="Salcher M."/>
            <person name="Ghai R."/>
            <person name="Kavagutti S V."/>
        </authorList>
    </citation>
    <scope>NUCLEOTIDE SEQUENCE</scope>
</reference>
<organism evidence="1">
    <name type="scientific">uncultured Caudovirales phage</name>
    <dbReference type="NCBI Taxonomy" id="2100421"/>
    <lineage>
        <taxon>Viruses</taxon>
        <taxon>Duplodnaviria</taxon>
        <taxon>Heunggongvirae</taxon>
        <taxon>Uroviricota</taxon>
        <taxon>Caudoviricetes</taxon>
        <taxon>Peduoviridae</taxon>
        <taxon>Maltschvirus</taxon>
        <taxon>Maltschvirus maltsch</taxon>
    </lineage>
</organism>